<evidence type="ECO:0000256" key="5">
    <source>
        <dbReference type="ARBA" id="ARBA00038359"/>
    </source>
</evidence>
<comment type="similarity">
    <text evidence="5">Belongs to the SAT4 family.</text>
</comment>
<evidence type="ECO:0000259" key="8">
    <source>
        <dbReference type="Pfam" id="PF20684"/>
    </source>
</evidence>
<organism evidence="9 10">
    <name type="scientific">Pleomassaria siparia CBS 279.74</name>
    <dbReference type="NCBI Taxonomy" id="1314801"/>
    <lineage>
        <taxon>Eukaryota</taxon>
        <taxon>Fungi</taxon>
        <taxon>Dikarya</taxon>
        <taxon>Ascomycota</taxon>
        <taxon>Pezizomycotina</taxon>
        <taxon>Dothideomycetes</taxon>
        <taxon>Pleosporomycetidae</taxon>
        <taxon>Pleosporales</taxon>
        <taxon>Pleomassariaceae</taxon>
        <taxon>Pleomassaria</taxon>
    </lineage>
</organism>
<evidence type="ECO:0000256" key="3">
    <source>
        <dbReference type="ARBA" id="ARBA00022989"/>
    </source>
</evidence>
<keyword evidence="3 7" id="KW-1133">Transmembrane helix</keyword>
<comment type="subcellular location">
    <subcellularLocation>
        <location evidence="1">Membrane</location>
        <topology evidence="1">Multi-pass membrane protein</topology>
    </subcellularLocation>
</comment>
<feature type="compositionally biased region" description="Polar residues" evidence="6">
    <location>
        <begin position="299"/>
        <end position="310"/>
    </location>
</feature>
<feature type="transmembrane region" description="Helical" evidence="7">
    <location>
        <begin position="102"/>
        <end position="119"/>
    </location>
</feature>
<feature type="region of interest" description="Disordered" evidence="6">
    <location>
        <begin position="283"/>
        <end position="340"/>
    </location>
</feature>
<feature type="compositionally biased region" description="Basic and acidic residues" evidence="6">
    <location>
        <begin position="318"/>
        <end position="327"/>
    </location>
</feature>
<dbReference type="PANTHER" id="PTHR33048:SF124">
    <property type="entry name" value="INTEGRAL MEMBRANE PROTEIN"/>
    <property type="match status" value="1"/>
</dbReference>
<evidence type="ECO:0000256" key="4">
    <source>
        <dbReference type="ARBA" id="ARBA00023136"/>
    </source>
</evidence>
<dbReference type="Pfam" id="PF20684">
    <property type="entry name" value="Fung_rhodopsin"/>
    <property type="match status" value="1"/>
</dbReference>
<keyword evidence="4 7" id="KW-0472">Membrane</keyword>
<keyword evidence="2 7" id="KW-0812">Transmembrane</keyword>
<feature type="transmembrane region" description="Helical" evidence="7">
    <location>
        <begin position="211"/>
        <end position="231"/>
    </location>
</feature>
<feature type="transmembrane region" description="Helical" evidence="7">
    <location>
        <begin position="131"/>
        <end position="151"/>
    </location>
</feature>
<reference evidence="9" key="1">
    <citation type="journal article" date="2020" name="Stud. Mycol.">
        <title>101 Dothideomycetes genomes: a test case for predicting lifestyles and emergence of pathogens.</title>
        <authorList>
            <person name="Haridas S."/>
            <person name="Albert R."/>
            <person name="Binder M."/>
            <person name="Bloem J."/>
            <person name="Labutti K."/>
            <person name="Salamov A."/>
            <person name="Andreopoulos B."/>
            <person name="Baker S."/>
            <person name="Barry K."/>
            <person name="Bills G."/>
            <person name="Bluhm B."/>
            <person name="Cannon C."/>
            <person name="Castanera R."/>
            <person name="Culley D."/>
            <person name="Daum C."/>
            <person name="Ezra D."/>
            <person name="Gonzalez J."/>
            <person name="Henrissat B."/>
            <person name="Kuo A."/>
            <person name="Liang C."/>
            <person name="Lipzen A."/>
            <person name="Lutzoni F."/>
            <person name="Magnuson J."/>
            <person name="Mondo S."/>
            <person name="Nolan M."/>
            <person name="Ohm R."/>
            <person name="Pangilinan J."/>
            <person name="Park H.-J."/>
            <person name="Ramirez L."/>
            <person name="Alfaro M."/>
            <person name="Sun H."/>
            <person name="Tritt A."/>
            <person name="Yoshinaga Y."/>
            <person name="Zwiers L.-H."/>
            <person name="Turgeon B."/>
            <person name="Goodwin S."/>
            <person name="Spatafora J."/>
            <person name="Crous P."/>
            <person name="Grigoriev I."/>
        </authorList>
    </citation>
    <scope>NUCLEOTIDE SEQUENCE</scope>
    <source>
        <strain evidence="9">CBS 279.74</strain>
    </source>
</reference>
<feature type="transmembrane region" description="Helical" evidence="7">
    <location>
        <begin position="28"/>
        <end position="48"/>
    </location>
</feature>
<evidence type="ECO:0000313" key="10">
    <source>
        <dbReference type="Proteomes" id="UP000799428"/>
    </source>
</evidence>
<evidence type="ECO:0000256" key="6">
    <source>
        <dbReference type="SAM" id="MobiDB-lite"/>
    </source>
</evidence>
<dbReference type="InterPro" id="IPR052337">
    <property type="entry name" value="SAT4-like"/>
</dbReference>
<sequence>MSKPLVPAPPGYTVDVAHPQRQGQVLNYWVASVGMVLATVFVGIRAYTKIVLVRKWASEDWCLLCAWRPDGYVHGILGIHIWELTGWDMNLSSHVHTAVTVVYSPMLGLAKMSLLILYLKLSPVQWFRIAVYAIMFINFGATVGIVFPLIFGCNPVAQNFDIRITAGSCIDRASLFVATAVLNMIIDIILLLLPIPMVVNLQMSRSKKISLLAIFGVGSFTVITSGVRLVLLRPMLKNPDSSWVITYPGIWSLVECSLVIVTGAMPTMRKFLRHVAPSLLGESSATDRSHKSGSLGPSKRSNTELQTIGTKASRKQYGRMEGDDDLHSLGSDGNSETALEPTIGILQTRAVDVTSEEVGSRGKVYRNHDGIY</sequence>
<evidence type="ECO:0000313" key="9">
    <source>
        <dbReference type="EMBL" id="KAF2715753.1"/>
    </source>
</evidence>
<dbReference type="OrthoDB" id="5342292at2759"/>
<feature type="domain" description="Rhodopsin" evidence="8">
    <location>
        <begin position="44"/>
        <end position="273"/>
    </location>
</feature>
<evidence type="ECO:0000256" key="1">
    <source>
        <dbReference type="ARBA" id="ARBA00004141"/>
    </source>
</evidence>
<dbReference type="GO" id="GO:0016020">
    <property type="term" value="C:membrane"/>
    <property type="evidence" value="ECO:0007669"/>
    <property type="project" value="UniProtKB-SubCell"/>
</dbReference>
<feature type="transmembrane region" description="Helical" evidence="7">
    <location>
        <begin position="175"/>
        <end position="199"/>
    </location>
</feature>
<evidence type="ECO:0000256" key="2">
    <source>
        <dbReference type="ARBA" id="ARBA00022692"/>
    </source>
</evidence>
<name>A0A6G1KT04_9PLEO</name>
<dbReference type="Proteomes" id="UP000799428">
    <property type="component" value="Unassembled WGS sequence"/>
</dbReference>
<proteinExistence type="inferred from homology"/>
<gene>
    <name evidence="9" type="ORF">K504DRAFT_511193</name>
</gene>
<dbReference type="EMBL" id="MU005764">
    <property type="protein sequence ID" value="KAF2715753.1"/>
    <property type="molecule type" value="Genomic_DNA"/>
</dbReference>
<evidence type="ECO:0000256" key="7">
    <source>
        <dbReference type="SAM" id="Phobius"/>
    </source>
</evidence>
<keyword evidence="10" id="KW-1185">Reference proteome</keyword>
<feature type="transmembrane region" description="Helical" evidence="7">
    <location>
        <begin position="243"/>
        <end position="264"/>
    </location>
</feature>
<protein>
    <recommendedName>
        <fullName evidence="8">Rhodopsin domain-containing protein</fullName>
    </recommendedName>
</protein>
<dbReference type="PANTHER" id="PTHR33048">
    <property type="entry name" value="PTH11-LIKE INTEGRAL MEMBRANE PROTEIN (AFU_ORTHOLOGUE AFUA_5G11245)"/>
    <property type="match status" value="1"/>
</dbReference>
<dbReference type="InterPro" id="IPR049326">
    <property type="entry name" value="Rhodopsin_dom_fungi"/>
</dbReference>
<dbReference type="AlphaFoldDB" id="A0A6G1KT04"/>
<accession>A0A6G1KT04</accession>